<dbReference type="GeneID" id="35767901"/>
<dbReference type="SUPFAM" id="SSF51366">
    <property type="entry name" value="Ribulose-phoshate binding barrel"/>
    <property type="match status" value="1"/>
</dbReference>
<keyword evidence="2" id="KW-0413">Isomerase</keyword>
<dbReference type="AlphaFoldDB" id="A0A0X8FFR0"/>
<dbReference type="KEGG" id="aun:AWM73_08005"/>
<accession>A0A0X8FFR0</accession>
<dbReference type="GO" id="GO:0046872">
    <property type="term" value="F:metal ion binding"/>
    <property type="evidence" value="ECO:0007669"/>
    <property type="project" value="UniProtKB-KW"/>
</dbReference>
<reference evidence="4 5" key="1">
    <citation type="submission" date="2020-12" db="EMBL/GenBank/DDBJ databases">
        <title>FDA dAtabase for Regulatory Grade micrObial Sequences (FDA-ARGOS): Supporting development and validation of Infectious Disease Dx tests.</title>
        <authorList>
            <person name="Sproer C."/>
            <person name="Gronow S."/>
            <person name="Severitt S."/>
            <person name="Schroder I."/>
            <person name="Tallon L."/>
            <person name="Sadzewicz L."/>
            <person name="Zhao X."/>
            <person name="Boylan J."/>
            <person name="Ott S."/>
            <person name="Bowen H."/>
            <person name="Vavikolanu K."/>
            <person name="Mehta A."/>
            <person name="Aluvathingal J."/>
            <person name="Nadendla S."/>
            <person name="Lowell S."/>
            <person name="Myers T."/>
            <person name="Yan Y."/>
            <person name="Sichtig H."/>
        </authorList>
    </citation>
    <scope>NUCLEOTIDE SEQUENCE [LARGE SCALE GENOMIC DNA]</scope>
    <source>
        <strain evidence="4 5">FDAARGOS_911</strain>
    </source>
</reference>
<dbReference type="EMBL" id="JAOTML010000002">
    <property type="protein sequence ID" value="MCY3052917.1"/>
    <property type="molecule type" value="Genomic_DNA"/>
</dbReference>
<keyword evidence="6" id="KW-1185">Reference proteome</keyword>
<evidence type="ECO:0000313" key="5">
    <source>
        <dbReference type="Proteomes" id="UP000594771"/>
    </source>
</evidence>
<dbReference type="InterPro" id="IPR011060">
    <property type="entry name" value="RibuloseP-bd_barrel"/>
</dbReference>
<proteinExistence type="predicted"/>
<evidence type="ECO:0000313" key="6">
    <source>
        <dbReference type="Proteomes" id="UP001069145"/>
    </source>
</evidence>
<dbReference type="InterPro" id="IPR000056">
    <property type="entry name" value="Ribul_P_3_epim-like"/>
</dbReference>
<dbReference type="CDD" id="cd00429">
    <property type="entry name" value="RPE"/>
    <property type="match status" value="1"/>
</dbReference>
<reference evidence="3" key="2">
    <citation type="submission" date="2022-09" db="EMBL/GenBank/DDBJ databases">
        <title>Aerococcus urinae taxonomy study.</title>
        <authorList>
            <person name="Christensen J."/>
            <person name="Senneby E."/>
        </authorList>
    </citation>
    <scope>NUCLEOTIDE SEQUENCE</scope>
    <source>
        <strain evidence="3">NLD-066-U95</strain>
    </source>
</reference>
<gene>
    <name evidence="4" type="ORF">I6G68_02010</name>
    <name evidence="3" type="ORF">ODY43_02850</name>
</gene>
<dbReference type="InterPro" id="IPR013785">
    <property type="entry name" value="Aldolase_TIM"/>
</dbReference>
<name>A0A0X8FFR0_9LACT</name>
<dbReference type="RefSeq" id="WP_060778851.1">
    <property type="nucleotide sequence ID" value="NZ_CAJHLF010000004.1"/>
</dbReference>
<evidence type="ECO:0000313" key="4">
    <source>
        <dbReference type="EMBL" id="QPS01874.1"/>
    </source>
</evidence>
<dbReference type="Gene3D" id="3.20.20.70">
    <property type="entry name" value="Aldolase class I"/>
    <property type="match status" value="1"/>
</dbReference>
<sequence>MSDIILSPSIMCADLVNLERDIKLIEDLGFENIHVDIIDGKFSPSMPLGLETIYRMREITNLKFNFHIMSENNLFFIQEALNIGAYNITFHIETSIHVQKYIDLIKSKNVQVGIALNPATSLNTLEYLYGQVDNITIMAINPGFAGDSNERPISYAMGKIKNLAKIRDKYNYKFNIQVDGRVSIERIAKLVQCGADNLVLGSTSLFRKGLSLEENKVAILEEIKKGVK</sequence>
<dbReference type="Proteomes" id="UP001069145">
    <property type="component" value="Unassembled WGS sequence"/>
</dbReference>
<evidence type="ECO:0000256" key="2">
    <source>
        <dbReference type="ARBA" id="ARBA00023235"/>
    </source>
</evidence>
<dbReference type="PANTHER" id="PTHR11749">
    <property type="entry name" value="RIBULOSE-5-PHOSPHATE-3-EPIMERASE"/>
    <property type="match status" value="1"/>
</dbReference>
<dbReference type="Proteomes" id="UP000594771">
    <property type="component" value="Chromosome"/>
</dbReference>
<dbReference type="GO" id="GO:0005975">
    <property type="term" value="P:carbohydrate metabolic process"/>
    <property type="evidence" value="ECO:0007669"/>
    <property type="project" value="InterPro"/>
</dbReference>
<dbReference type="OrthoDB" id="1677561at2"/>
<dbReference type="EMBL" id="CP065662">
    <property type="protein sequence ID" value="QPS01874.1"/>
    <property type="molecule type" value="Genomic_DNA"/>
</dbReference>
<dbReference type="NCBIfam" id="NF004076">
    <property type="entry name" value="PRK05581.1-4"/>
    <property type="match status" value="1"/>
</dbReference>
<keyword evidence="1" id="KW-0479">Metal-binding</keyword>
<evidence type="ECO:0000256" key="1">
    <source>
        <dbReference type="ARBA" id="ARBA00022723"/>
    </source>
</evidence>
<dbReference type="Pfam" id="PF00834">
    <property type="entry name" value="Ribul_P_3_epim"/>
    <property type="match status" value="1"/>
</dbReference>
<dbReference type="GO" id="GO:0016857">
    <property type="term" value="F:racemase and epimerase activity, acting on carbohydrates and derivatives"/>
    <property type="evidence" value="ECO:0007669"/>
    <property type="project" value="InterPro"/>
</dbReference>
<organism evidence="4 5">
    <name type="scientific">Aerococcus urinae</name>
    <dbReference type="NCBI Taxonomy" id="1376"/>
    <lineage>
        <taxon>Bacteria</taxon>
        <taxon>Bacillati</taxon>
        <taxon>Bacillota</taxon>
        <taxon>Bacilli</taxon>
        <taxon>Lactobacillales</taxon>
        <taxon>Aerococcaceae</taxon>
        <taxon>Aerococcus</taxon>
    </lineage>
</organism>
<protein>
    <submittedName>
        <fullName evidence="4">Ribulose-phosphate 3-epimerase</fullName>
    </submittedName>
</protein>
<evidence type="ECO:0000313" key="3">
    <source>
        <dbReference type="EMBL" id="MCY3052917.1"/>
    </source>
</evidence>